<dbReference type="GO" id="GO:0140078">
    <property type="term" value="F:class I DNA-(apurinic or apyrimidinic site) endonuclease activity"/>
    <property type="evidence" value="ECO:0007669"/>
    <property type="project" value="UniProtKB-EC"/>
</dbReference>
<feature type="active site" description="Proton donor; for delta-elimination activity" evidence="15">
    <location>
        <position position="261"/>
    </location>
</feature>
<evidence type="ECO:0000256" key="7">
    <source>
        <dbReference type="ARBA" id="ARBA00022801"/>
    </source>
</evidence>
<keyword evidence="4 15" id="KW-0479">Metal-binding</keyword>
<keyword evidence="10 15" id="KW-0234">DNA repair</keyword>
<dbReference type="NCBIfam" id="NF002211">
    <property type="entry name" value="PRK01103.1"/>
    <property type="match status" value="1"/>
</dbReference>
<evidence type="ECO:0000256" key="9">
    <source>
        <dbReference type="ARBA" id="ARBA00023125"/>
    </source>
</evidence>
<dbReference type="FunFam" id="3.20.190.10:FF:000001">
    <property type="entry name" value="Formamidopyrimidine-DNA glycosylase"/>
    <property type="match status" value="1"/>
</dbReference>
<feature type="binding site" evidence="15">
    <location>
        <position position="152"/>
    </location>
    <ligand>
        <name>DNA</name>
        <dbReference type="ChEBI" id="CHEBI:16991"/>
    </ligand>
</feature>
<evidence type="ECO:0000256" key="14">
    <source>
        <dbReference type="ARBA" id="ARBA00044632"/>
    </source>
</evidence>
<dbReference type="InterPro" id="IPR010979">
    <property type="entry name" value="Ribosomal_uS13-like_H2TH"/>
</dbReference>
<evidence type="ECO:0000256" key="1">
    <source>
        <dbReference type="ARBA" id="ARBA00001668"/>
    </source>
</evidence>
<evidence type="ECO:0000256" key="2">
    <source>
        <dbReference type="ARBA" id="ARBA00009409"/>
    </source>
</evidence>
<dbReference type="AlphaFoldDB" id="A0A450UBA6"/>
<dbReference type="PROSITE" id="PS51066">
    <property type="entry name" value="ZF_FPG_2"/>
    <property type="match status" value="1"/>
</dbReference>
<dbReference type="SMART" id="SM01232">
    <property type="entry name" value="H2TH"/>
    <property type="match status" value="1"/>
</dbReference>
<keyword evidence="13 15" id="KW-0326">Glycosidase</keyword>
<dbReference type="Gene3D" id="3.20.190.10">
    <property type="entry name" value="MutM-like, N-terminal"/>
    <property type="match status" value="1"/>
</dbReference>
<feature type="active site" description="Proton donor; for beta-elimination activity" evidence="15">
    <location>
        <position position="58"/>
    </location>
</feature>
<keyword evidence="6 15" id="KW-0863">Zinc-finger</keyword>
<evidence type="ECO:0000256" key="3">
    <source>
        <dbReference type="ARBA" id="ARBA00011245"/>
    </source>
</evidence>
<keyword evidence="12 15" id="KW-0511">Multifunctional enzyme</keyword>
<comment type="function">
    <text evidence="15">Involved in base excision repair of DNA damaged by oxidation or by mutagenic agents. Acts as DNA glycosylase that recognizes and removes damaged bases. Has a preference for oxidized purines, such as 7,8-dihydro-8-oxoguanine (8-oxoG). Has AP (apurinic/apyrimidinic) lyase activity and introduces nicks in the DNA strand. Cleaves the DNA backbone by beta-delta elimination to generate a single-strand break at the site of the removed base with both 3'- and 5'-phosphates.</text>
</comment>
<dbReference type="PANTHER" id="PTHR22993">
    <property type="entry name" value="FORMAMIDOPYRIMIDINE-DNA GLYCOSYLASE"/>
    <property type="match status" value="1"/>
</dbReference>
<feature type="active site" description="Proton donor" evidence="15">
    <location>
        <position position="3"/>
    </location>
</feature>
<dbReference type="SUPFAM" id="SSF81624">
    <property type="entry name" value="N-terminal domain of MutM-like DNA repair proteins"/>
    <property type="match status" value="1"/>
</dbReference>
<comment type="catalytic activity">
    <reaction evidence="1 15">
        <text>Hydrolysis of DNA containing ring-opened 7-methylguanine residues, releasing 2,6-diamino-4-hydroxy-5-(N-methyl)formamidopyrimidine.</text>
        <dbReference type="EC" id="3.2.2.23"/>
    </reaction>
</comment>
<dbReference type="PANTHER" id="PTHR22993:SF9">
    <property type="entry name" value="FORMAMIDOPYRIMIDINE-DNA GLYCOSYLASE"/>
    <property type="match status" value="1"/>
</dbReference>
<evidence type="ECO:0000313" key="19">
    <source>
        <dbReference type="EMBL" id="VFJ89415.1"/>
    </source>
</evidence>
<dbReference type="InterPro" id="IPR020629">
    <property type="entry name" value="FPG_Glyclase"/>
</dbReference>
<dbReference type="GO" id="GO:0008270">
    <property type="term" value="F:zinc ion binding"/>
    <property type="evidence" value="ECO:0007669"/>
    <property type="project" value="UniProtKB-UniRule"/>
</dbReference>
<name>A0A450UBA6_9GAMM</name>
<feature type="binding site" evidence="15">
    <location>
        <position position="110"/>
    </location>
    <ligand>
        <name>DNA</name>
        <dbReference type="ChEBI" id="CHEBI:16991"/>
    </ligand>
</feature>
<dbReference type="NCBIfam" id="TIGR00577">
    <property type="entry name" value="fpg"/>
    <property type="match status" value="1"/>
</dbReference>
<proteinExistence type="inferred from homology"/>
<evidence type="ECO:0000313" key="18">
    <source>
        <dbReference type="EMBL" id="VFJ86289.1"/>
    </source>
</evidence>
<dbReference type="CDD" id="cd08966">
    <property type="entry name" value="EcFpg-like_N"/>
    <property type="match status" value="1"/>
</dbReference>
<comment type="catalytic activity">
    <reaction evidence="14 15">
        <text>2'-deoxyribonucleotide-(2'-deoxyribose 5'-phosphate)-2'-deoxyribonucleotide-DNA = a 3'-end 2'-deoxyribonucleotide-(2,3-dehydro-2,3-deoxyribose 5'-phosphate)-DNA + a 5'-end 5'-phospho-2'-deoxyribonucleoside-DNA + H(+)</text>
        <dbReference type="Rhea" id="RHEA:66592"/>
        <dbReference type="Rhea" id="RHEA-COMP:13180"/>
        <dbReference type="Rhea" id="RHEA-COMP:16897"/>
        <dbReference type="Rhea" id="RHEA-COMP:17067"/>
        <dbReference type="ChEBI" id="CHEBI:15378"/>
        <dbReference type="ChEBI" id="CHEBI:136412"/>
        <dbReference type="ChEBI" id="CHEBI:157695"/>
        <dbReference type="ChEBI" id="CHEBI:167181"/>
        <dbReference type="EC" id="4.2.99.18"/>
    </reaction>
</comment>
<dbReference type="FunFam" id="1.10.8.50:FF:000003">
    <property type="entry name" value="Formamidopyrimidine-DNA glycosylase"/>
    <property type="match status" value="1"/>
</dbReference>
<dbReference type="InterPro" id="IPR010663">
    <property type="entry name" value="Znf_FPG/IleRS"/>
</dbReference>
<comment type="subunit">
    <text evidence="3 15">Monomer.</text>
</comment>
<evidence type="ECO:0000256" key="15">
    <source>
        <dbReference type="HAMAP-Rule" id="MF_00103"/>
    </source>
</evidence>
<dbReference type="PROSITE" id="PS01242">
    <property type="entry name" value="ZF_FPG_1"/>
    <property type="match status" value="1"/>
</dbReference>
<feature type="active site" description="Schiff-base intermediate with DNA" evidence="15">
    <location>
        <position position="2"/>
    </location>
</feature>
<dbReference type="Pfam" id="PF01149">
    <property type="entry name" value="Fapy_DNA_glyco"/>
    <property type="match status" value="1"/>
</dbReference>
<evidence type="ECO:0000256" key="4">
    <source>
        <dbReference type="ARBA" id="ARBA00022723"/>
    </source>
</evidence>
<dbReference type="Gene3D" id="1.10.8.50">
    <property type="match status" value="1"/>
</dbReference>
<feature type="domain" description="FPG-type" evidence="16">
    <location>
        <begin position="237"/>
        <end position="271"/>
    </location>
</feature>
<feature type="domain" description="Formamidopyrimidine-DNA glycosylase catalytic" evidence="17">
    <location>
        <begin position="2"/>
        <end position="113"/>
    </location>
</feature>
<dbReference type="GO" id="GO:0003684">
    <property type="term" value="F:damaged DNA binding"/>
    <property type="evidence" value="ECO:0007669"/>
    <property type="project" value="InterPro"/>
</dbReference>
<keyword evidence="7 15" id="KW-0378">Hydrolase</keyword>
<dbReference type="SMART" id="SM00898">
    <property type="entry name" value="Fapy_DNA_glyco"/>
    <property type="match status" value="1"/>
</dbReference>
<dbReference type="InterPro" id="IPR012319">
    <property type="entry name" value="FPG_cat"/>
</dbReference>
<dbReference type="Pfam" id="PF06831">
    <property type="entry name" value="H2TH"/>
    <property type="match status" value="1"/>
</dbReference>
<evidence type="ECO:0000259" key="17">
    <source>
        <dbReference type="PROSITE" id="PS51068"/>
    </source>
</evidence>
<comment type="similarity">
    <text evidence="2 15">Belongs to the FPG family.</text>
</comment>
<dbReference type="InterPro" id="IPR015886">
    <property type="entry name" value="H2TH_FPG"/>
</dbReference>
<dbReference type="GO" id="GO:0006284">
    <property type="term" value="P:base-excision repair"/>
    <property type="evidence" value="ECO:0007669"/>
    <property type="project" value="InterPro"/>
</dbReference>
<keyword evidence="8 15" id="KW-0862">Zinc</keyword>
<dbReference type="InterPro" id="IPR000214">
    <property type="entry name" value="Znf_DNA_glyclase/AP_lyase"/>
</dbReference>
<organism evidence="19">
    <name type="scientific">Candidatus Kentrum sp. LFY</name>
    <dbReference type="NCBI Taxonomy" id="2126342"/>
    <lineage>
        <taxon>Bacteria</taxon>
        <taxon>Pseudomonadati</taxon>
        <taxon>Pseudomonadota</taxon>
        <taxon>Gammaproteobacteria</taxon>
        <taxon>Candidatus Kentrum</taxon>
    </lineage>
</organism>
<dbReference type="PROSITE" id="PS51068">
    <property type="entry name" value="FPG_CAT"/>
    <property type="match status" value="1"/>
</dbReference>
<evidence type="ECO:0000256" key="5">
    <source>
        <dbReference type="ARBA" id="ARBA00022763"/>
    </source>
</evidence>
<protein>
    <recommendedName>
        <fullName evidence="15">Formamidopyrimidine-DNA glycosylase</fullName>
        <shortName evidence="15">Fapy-DNA glycosylase</shortName>
        <ecNumber evidence="15">3.2.2.23</ecNumber>
    </recommendedName>
    <alternativeName>
        <fullName evidence="15">DNA-(apurinic or apyrimidinic site) lyase MutM</fullName>
        <shortName evidence="15">AP lyase MutM</shortName>
        <ecNumber evidence="15">4.2.99.18</ecNumber>
    </alternativeName>
</protein>
<dbReference type="SUPFAM" id="SSF57716">
    <property type="entry name" value="Glucocorticoid receptor-like (DNA-binding domain)"/>
    <property type="match status" value="1"/>
</dbReference>
<comment type="cofactor">
    <cofactor evidence="15">
        <name>Zn(2+)</name>
        <dbReference type="ChEBI" id="CHEBI:29105"/>
    </cofactor>
    <text evidence="15">Binds 1 zinc ion per subunit.</text>
</comment>
<evidence type="ECO:0000256" key="6">
    <source>
        <dbReference type="ARBA" id="ARBA00022771"/>
    </source>
</evidence>
<keyword evidence="9 15" id="KW-0238">DNA-binding</keyword>
<dbReference type="GO" id="GO:0034039">
    <property type="term" value="F:8-oxo-7,8-dihydroguanine DNA N-glycosylase activity"/>
    <property type="evidence" value="ECO:0007669"/>
    <property type="project" value="TreeGrafter"/>
</dbReference>
<evidence type="ECO:0000256" key="11">
    <source>
        <dbReference type="ARBA" id="ARBA00023239"/>
    </source>
</evidence>
<dbReference type="EC" id="3.2.2.23" evidence="15"/>
<gene>
    <name evidence="15" type="primary">mutM</name>
    <name evidence="15" type="synonym">fpg</name>
    <name evidence="19" type="ORF">BECKLFY1418A_GA0070994_100744</name>
    <name evidence="18" type="ORF">BECKLFY1418B_GA0070995_100273</name>
</gene>
<feature type="binding site" evidence="15">
    <location>
        <position position="91"/>
    </location>
    <ligand>
        <name>DNA</name>
        <dbReference type="ChEBI" id="CHEBI:16991"/>
    </ligand>
</feature>
<evidence type="ECO:0000256" key="12">
    <source>
        <dbReference type="ARBA" id="ARBA00023268"/>
    </source>
</evidence>
<evidence type="ECO:0000256" key="13">
    <source>
        <dbReference type="ARBA" id="ARBA00023295"/>
    </source>
</evidence>
<dbReference type="InterPro" id="IPR035937">
    <property type="entry name" value="FPG_N"/>
</dbReference>
<reference evidence="19" key="1">
    <citation type="submission" date="2019-02" db="EMBL/GenBank/DDBJ databases">
        <authorList>
            <person name="Gruber-Vodicka R. H."/>
            <person name="Seah K. B. B."/>
        </authorList>
    </citation>
    <scope>NUCLEOTIDE SEQUENCE</scope>
    <source>
        <strain evidence="19">BECK_M6</strain>
        <strain evidence="18">BECK_M7</strain>
    </source>
</reference>
<keyword evidence="11 15" id="KW-0456">Lyase</keyword>
<evidence type="ECO:0000256" key="10">
    <source>
        <dbReference type="ARBA" id="ARBA00023204"/>
    </source>
</evidence>
<dbReference type="EMBL" id="CAADFH010000007">
    <property type="protein sequence ID" value="VFJ89415.1"/>
    <property type="molecule type" value="Genomic_DNA"/>
</dbReference>
<dbReference type="InterPro" id="IPR015887">
    <property type="entry name" value="DNA_glyclase_Znf_dom_DNA_BS"/>
</dbReference>
<accession>A0A450UBA6</accession>
<evidence type="ECO:0000256" key="8">
    <source>
        <dbReference type="ARBA" id="ARBA00022833"/>
    </source>
</evidence>
<keyword evidence="5 15" id="KW-0227">DNA damage</keyword>
<dbReference type="SUPFAM" id="SSF46946">
    <property type="entry name" value="S13-like H2TH domain"/>
    <property type="match status" value="1"/>
</dbReference>
<dbReference type="EMBL" id="CAADFF010000002">
    <property type="protein sequence ID" value="VFJ86289.1"/>
    <property type="molecule type" value="Genomic_DNA"/>
</dbReference>
<evidence type="ECO:0000259" key="16">
    <source>
        <dbReference type="PROSITE" id="PS51066"/>
    </source>
</evidence>
<dbReference type="HAMAP" id="MF_00103">
    <property type="entry name" value="Fapy_DNA_glycosyl"/>
    <property type="match status" value="1"/>
</dbReference>
<sequence length="271" mass="30784">MPELPEVETIRRALDGYLPGSRIARVVVRNSRLRWPVAEDIIRDLPGQTVQEITRRGKYLLFHMTRGTMILHLGMSGSLRLASAEVAPEKHDHVDFVLEDGDCLRFRDPRRFGAILWTNADPLMHARLAGLGPEPLEGEFSGNWLFKVSRNRRIAIKWLLMDGGTVAGLGNIYVNEALFRAEILPTRAANDISLTRYDILVRSIRDTLHEAIDNGGTTLRDFFRSDGKPGYFYQRLQVYGRAGKPCPLCGHGIERSKEHQRSSFFCPRCQK</sequence>
<dbReference type="EC" id="4.2.99.18" evidence="15"/>
<dbReference type="Pfam" id="PF06827">
    <property type="entry name" value="zf-FPG_IleRS"/>
    <property type="match status" value="1"/>
</dbReference>